<organism evidence="1 2">
    <name type="scientific">Colocasia esculenta</name>
    <name type="common">Wild taro</name>
    <name type="synonym">Arum esculentum</name>
    <dbReference type="NCBI Taxonomy" id="4460"/>
    <lineage>
        <taxon>Eukaryota</taxon>
        <taxon>Viridiplantae</taxon>
        <taxon>Streptophyta</taxon>
        <taxon>Embryophyta</taxon>
        <taxon>Tracheophyta</taxon>
        <taxon>Spermatophyta</taxon>
        <taxon>Magnoliopsida</taxon>
        <taxon>Liliopsida</taxon>
        <taxon>Araceae</taxon>
        <taxon>Aroideae</taxon>
        <taxon>Colocasieae</taxon>
        <taxon>Colocasia</taxon>
    </lineage>
</organism>
<dbReference type="AlphaFoldDB" id="A0A843WFH0"/>
<comment type="caution">
    <text evidence="1">The sequence shown here is derived from an EMBL/GenBank/DDBJ whole genome shotgun (WGS) entry which is preliminary data.</text>
</comment>
<dbReference type="Proteomes" id="UP000652761">
    <property type="component" value="Unassembled WGS sequence"/>
</dbReference>
<proteinExistence type="predicted"/>
<dbReference type="OrthoDB" id="200206at2759"/>
<evidence type="ECO:0000313" key="1">
    <source>
        <dbReference type="EMBL" id="MQM06217.1"/>
    </source>
</evidence>
<evidence type="ECO:0000313" key="2">
    <source>
        <dbReference type="Proteomes" id="UP000652761"/>
    </source>
</evidence>
<name>A0A843WFH0_COLES</name>
<feature type="non-terminal residue" evidence="1">
    <location>
        <position position="1"/>
    </location>
</feature>
<dbReference type="EMBL" id="NMUH01003570">
    <property type="protein sequence ID" value="MQM06217.1"/>
    <property type="molecule type" value="Genomic_DNA"/>
</dbReference>
<reference evidence="1" key="1">
    <citation type="submission" date="2017-07" db="EMBL/GenBank/DDBJ databases">
        <title>Taro Niue Genome Assembly and Annotation.</title>
        <authorList>
            <person name="Atibalentja N."/>
            <person name="Keating K."/>
            <person name="Fields C.J."/>
        </authorList>
    </citation>
    <scope>NUCLEOTIDE SEQUENCE</scope>
    <source>
        <strain evidence="1">Niue_2</strain>
        <tissue evidence="1">Leaf</tissue>
    </source>
</reference>
<protein>
    <submittedName>
        <fullName evidence="1">Uncharacterized protein</fullName>
    </submittedName>
</protein>
<sequence length="93" mass="10190">MLGFARHVGCEAWDVPGVRAGLRMTAVALEQRCCSCLVMLLVCKLSCFLNGLRGGPWGCIGDSYWELDSSCFVVSTKELAKLDGKLNLSFKTR</sequence>
<gene>
    <name evidence="1" type="ORF">Taro_039039</name>
</gene>
<accession>A0A843WFH0</accession>
<keyword evidence="2" id="KW-1185">Reference proteome</keyword>